<comment type="function">
    <text evidence="9">CRISPR (clustered regularly interspaced short palindromic repeat), is an adaptive immune system that provides protection against mobile genetic elements (viruses, transposable elements and conjugative plasmids). CRISPR clusters contain sequences complementary to antecedent mobile elements and target invading nucleic acids. CRISPR clusters are transcribed and processed into CRISPR RNA (crRNA). Functions as a ssRNA-specific endoribonuclease. Involved in the integration of spacer DNA into the CRISPR cassette.</text>
</comment>
<evidence type="ECO:0000256" key="5">
    <source>
        <dbReference type="ARBA" id="ARBA00022759"/>
    </source>
</evidence>
<gene>
    <name evidence="9" type="primary">cas2</name>
    <name evidence="10" type="ORF">JOC73_002334</name>
</gene>
<name>A0ABS2NS35_9FIRM</name>
<dbReference type="EMBL" id="JAFBEE010000017">
    <property type="protein sequence ID" value="MBM7615760.1"/>
    <property type="molecule type" value="Genomic_DNA"/>
</dbReference>
<comment type="cofactor">
    <cofactor evidence="1 9">
        <name>Mg(2+)</name>
        <dbReference type="ChEBI" id="CHEBI:18420"/>
    </cofactor>
</comment>
<evidence type="ECO:0000256" key="6">
    <source>
        <dbReference type="ARBA" id="ARBA00022801"/>
    </source>
</evidence>
<dbReference type="Proteomes" id="UP001314796">
    <property type="component" value="Unassembled WGS sequence"/>
</dbReference>
<dbReference type="InterPro" id="IPR021127">
    <property type="entry name" value="CRISPR_associated_Cas2"/>
</dbReference>
<comment type="subunit">
    <text evidence="9">Homodimer, forms a heterotetramer with a Cas1 homodimer.</text>
</comment>
<feature type="binding site" evidence="9">
    <location>
        <position position="8"/>
    </location>
    <ligand>
        <name>Mg(2+)</name>
        <dbReference type="ChEBI" id="CHEBI:18420"/>
        <note>catalytic</note>
    </ligand>
</feature>
<keyword evidence="11" id="KW-1185">Reference proteome</keyword>
<evidence type="ECO:0000256" key="9">
    <source>
        <dbReference type="HAMAP-Rule" id="MF_01471"/>
    </source>
</evidence>
<keyword evidence="6 9" id="KW-0378">Hydrolase</keyword>
<keyword evidence="3 9" id="KW-0540">Nuclease</keyword>
<accession>A0ABS2NS35</accession>
<evidence type="ECO:0000313" key="11">
    <source>
        <dbReference type="Proteomes" id="UP001314796"/>
    </source>
</evidence>
<evidence type="ECO:0000256" key="7">
    <source>
        <dbReference type="ARBA" id="ARBA00022842"/>
    </source>
</evidence>
<dbReference type="InterPro" id="IPR019199">
    <property type="entry name" value="Virulence_VapD/CRISPR_Cas2"/>
</dbReference>
<sequence>MRILVLFDLPTKEEKERKEYQRFRKFLIEDGYDMMQYSIYMRICNGLDSVDKHIKRLKCNLPPRGAIRCLTITEKQFASMLLLLGKPSKKEEKIRVEQLSLF</sequence>
<dbReference type="Pfam" id="PF09827">
    <property type="entry name" value="CRISPR_Cas2"/>
    <property type="match status" value="1"/>
</dbReference>
<keyword evidence="7 9" id="KW-0460">Magnesium</keyword>
<organism evidence="10 11">
    <name type="scientific">Alkaliphilus hydrothermalis</name>
    <dbReference type="NCBI Taxonomy" id="1482730"/>
    <lineage>
        <taxon>Bacteria</taxon>
        <taxon>Bacillati</taxon>
        <taxon>Bacillota</taxon>
        <taxon>Clostridia</taxon>
        <taxon>Peptostreptococcales</taxon>
        <taxon>Natronincolaceae</taxon>
        <taxon>Alkaliphilus</taxon>
    </lineage>
</organism>
<evidence type="ECO:0000256" key="4">
    <source>
        <dbReference type="ARBA" id="ARBA00022723"/>
    </source>
</evidence>
<dbReference type="HAMAP" id="MF_01471">
    <property type="entry name" value="Cas2"/>
    <property type="match status" value="1"/>
</dbReference>
<evidence type="ECO:0000313" key="10">
    <source>
        <dbReference type="EMBL" id="MBM7615760.1"/>
    </source>
</evidence>
<dbReference type="EC" id="3.1.-.-" evidence="9"/>
<evidence type="ECO:0000256" key="3">
    <source>
        <dbReference type="ARBA" id="ARBA00022722"/>
    </source>
</evidence>
<keyword evidence="5 9" id="KW-0255">Endonuclease</keyword>
<dbReference type="CDD" id="cd09638">
    <property type="entry name" value="Cas2_I_II_III"/>
    <property type="match status" value="1"/>
</dbReference>
<comment type="similarity">
    <text evidence="2 9">Belongs to the CRISPR-associated endoribonuclease Cas2 protein family.</text>
</comment>
<reference evidence="10 11" key="1">
    <citation type="submission" date="2021-01" db="EMBL/GenBank/DDBJ databases">
        <title>Genomic Encyclopedia of Type Strains, Phase IV (KMG-IV): sequencing the most valuable type-strain genomes for metagenomic binning, comparative biology and taxonomic classification.</title>
        <authorList>
            <person name="Goeker M."/>
        </authorList>
    </citation>
    <scope>NUCLEOTIDE SEQUENCE [LARGE SCALE GENOMIC DNA]</scope>
    <source>
        <strain evidence="10 11">DSM 25890</strain>
    </source>
</reference>
<evidence type="ECO:0000256" key="1">
    <source>
        <dbReference type="ARBA" id="ARBA00001946"/>
    </source>
</evidence>
<keyword evidence="4 9" id="KW-0479">Metal-binding</keyword>
<dbReference type="SUPFAM" id="SSF143430">
    <property type="entry name" value="TTP0101/SSO1404-like"/>
    <property type="match status" value="1"/>
</dbReference>
<evidence type="ECO:0000256" key="2">
    <source>
        <dbReference type="ARBA" id="ARBA00009959"/>
    </source>
</evidence>
<evidence type="ECO:0000256" key="8">
    <source>
        <dbReference type="ARBA" id="ARBA00023118"/>
    </source>
</evidence>
<protein>
    <recommendedName>
        <fullName evidence="9">CRISPR-associated endoribonuclease Cas2</fullName>
        <ecNumber evidence="9">3.1.-.-</ecNumber>
    </recommendedName>
</protein>
<comment type="caution">
    <text evidence="10">The sequence shown here is derived from an EMBL/GenBank/DDBJ whole genome shotgun (WGS) entry which is preliminary data.</text>
</comment>
<keyword evidence="8 9" id="KW-0051">Antiviral defense</keyword>
<dbReference type="NCBIfam" id="TIGR01573">
    <property type="entry name" value="cas2"/>
    <property type="match status" value="1"/>
</dbReference>
<proteinExistence type="inferred from homology"/>